<evidence type="ECO:0000313" key="5">
    <source>
        <dbReference type="Proteomes" id="UP000238534"/>
    </source>
</evidence>
<dbReference type="InterPro" id="IPR007685">
    <property type="entry name" value="RelA_SpoT"/>
</dbReference>
<dbReference type="AlphaFoldDB" id="A0A2S9CXA1"/>
<sequence>MAKMDSNEIEEEYKSISADLTSFENALIEQLDKLFKDIKLGFPIQHRVKTLNSIKEKHESKRYTIKKSIQELQDLVGFRIILLFKRDVASVIKLLEENFDIVNSYDTSDKLSHDQFGYSSKHLTLKIKKEWLNVPTFRGFENYTAEIQVRTLSQHNWAETSNALQYKNETNVPKEILRSIGRLSALLETIDLELERTLSEREVYISQINLNESNELNIETLKIVLNNCLPENLERDSENYSGLMRLLAFFEITKVDELIKVIQHNVQFPDNKNTSKVRFRVGKADSWKSNEMVVITNVSSLIVLMLLYSDHKKWDEYVKYSEANSFIF</sequence>
<dbReference type="Pfam" id="PF04607">
    <property type="entry name" value="RelA_SpoT"/>
    <property type="match status" value="1"/>
</dbReference>
<evidence type="ECO:0000259" key="1">
    <source>
        <dbReference type="SMART" id="SM00954"/>
    </source>
</evidence>
<dbReference type="OrthoDB" id="9801824at2"/>
<organism evidence="2 5">
    <name type="scientific">Chryseobacterium culicis</name>
    <dbReference type="NCBI Taxonomy" id="680127"/>
    <lineage>
        <taxon>Bacteria</taxon>
        <taxon>Pseudomonadati</taxon>
        <taxon>Bacteroidota</taxon>
        <taxon>Flavobacteriia</taxon>
        <taxon>Flavobacteriales</taxon>
        <taxon>Weeksellaceae</taxon>
        <taxon>Chryseobacterium group</taxon>
        <taxon>Chryseobacterium</taxon>
    </lineage>
</organism>
<comment type="caution">
    <text evidence="2">The sequence shown here is derived from an EMBL/GenBank/DDBJ whole genome shotgun (WGS) entry which is preliminary data.</text>
</comment>
<dbReference type="CDD" id="cd05399">
    <property type="entry name" value="NT_Rel-Spo_like"/>
    <property type="match status" value="1"/>
</dbReference>
<accession>A0A2S9CXA1</accession>
<dbReference type="SUPFAM" id="SSF81301">
    <property type="entry name" value="Nucleotidyltransferase"/>
    <property type="match status" value="1"/>
</dbReference>
<dbReference type="InterPro" id="IPR043519">
    <property type="entry name" value="NT_sf"/>
</dbReference>
<evidence type="ECO:0000313" key="4">
    <source>
        <dbReference type="Proteomes" id="UP000238325"/>
    </source>
</evidence>
<keyword evidence="4" id="KW-1185">Reference proteome</keyword>
<proteinExistence type="predicted"/>
<dbReference type="EMBL" id="PCPH01000002">
    <property type="protein sequence ID" value="PRB91134.1"/>
    <property type="molecule type" value="Genomic_DNA"/>
</dbReference>
<dbReference type="Gene3D" id="1.10.287.860">
    <property type="entry name" value="Nucleotidyltransferase"/>
    <property type="match status" value="1"/>
</dbReference>
<dbReference type="PANTHER" id="PTHR41773:SF1">
    <property type="entry name" value="RELA_SPOT DOMAIN-CONTAINING PROTEIN"/>
    <property type="match status" value="1"/>
</dbReference>
<dbReference type="PANTHER" id="PTHR41773">
    <property type="entry name" value="GTP PYROPHOSPHATASE-RELATED"/>
    <property type="match status" value="1"/>
</dbReference>
<reference evidence="4 5" key="1">
    <citation type="submission" date="2017-09" db="EMBL/GenBank/DDBJ databases">
        <title>Genomic, metabolic, and phenotypic characteristics of bacterial isolates from the natural microbiome of the model nematode Caenorhabditis elegans.</title>
        <authorList>
            <person name="Zimmermann J."/>
            <person name="Obeng N."/>
            <person name="Yang W."/>
            <person name="Obeng O."/>
            <person name="Kissoyan K."/>
            <person name="Pees B."/>
            <person name="Dirksen P."/>
            <person name="Hoppner M."/>
            <person name="Franke A."/>
            <person name="Rosenstiel P."/>
            <person name="Leippe M."/>
            <person name="Dierking K."/>
            <person name="Kaleta C."/>
            <person name="Schulenburg H."/>
        </authorList>
    </citation>
    <scope>NUCLEOTIDE SEQUENCE [LARGE SCALE GENOMIC DNA]</scope>
    <source>
        <strain evidence="2 5">MYb25</strain>
        <strain evidence="3 4">MYb44</strain>
    </source>
</reference>
<dbReference type="RefSeq" id="WP_105682519.1">
    <property type="nucleotide sequence ID" value="NZ_JBBGZD010000001.1"/>
</dbReference>
<dbReference type="GO" id="GO:0015969">
    <property type="term" value="P:guanosine tetraphosphate metabolic process"/>
    <property type="evidence" value="ECO:0007669"/>
    <property type="project" value="InterPro"/>
</dbReference>
<dbReference type="EMBL" id="PCPP01000001">
    <property type="protein sequence ID" value="PRB85143.1"/>
    <property type="molecule type" value="Genomic_DNA"/>
</dbReference>
<evidence type="ECO:0000313" key="3">
    <source>
        <dbReference type="EMBL" id="PRB91134.1"/>
    </source>
</evidence>
<protein>
    <submittedName>
        <fullName evidence="2">(P)ppGpp synthetase</fullName>
    </submittedName>
</protein>
<dbReference type="Gene3D" id="3.30.460.10">
    <property type="entry name" value="Beta Polymerase, domain 2"/>
    <property type="match status" value="1"/>
</dbReference>
<dbReference type="Proteomes" id="UP000238325">
    <property type="component" value="Unassembled WGS sequence"/>
</dbReference>
<evidence type="ECO:0000313" key="2">
    <source>
        <dbReference type="EMBL" id="PRB85143.1"/>
    </source>
</evidence>
<dbReference type="Proteomes" id="UP000238534">
    <property type="component" value="Unassembled WGS sequence"/>
</dbReference>
<dbReference type="SMART" id="SM00954">
    <property type="entry name" value="RelA_SpoT"/>
    <property type="match status" value="1"/>
</dbReference>
<feature type="domain" description="RelA/SpoT" evidence="1">
    <location>
        <begin position="46"/>
        <end position="172"/>
    </location>
</feature>
<name>A0A2S9CXA1_CHRCI</name>
<gene>
    <name evidence="2" type="ORF">CQ022_02435</name>
    <name evidence="3" type="ORF">CQ033_10555</name>
</gene>